<dbReference type="EMBL" id="DVOL01000095">
    <property type="protein sequence ID" value="HIV11348.1"/>
    <property type="molecule type" value="Genomic_DNA"/>
</dbReference>
<evidence type="ECO:0000256" key="1">
    <source>
        <dbReference type="ARBA" id="ARBA00007754"/>
    </source>
</evidence>
<name>A0A9D1NRR3_9FIRM</name>
<dbReference type="Gene3D" id="2.60.120.260">
    <property type="entry name" value="Galactose-binding domain-like"/>
    <property type="match status" value="1"/>
</dbReference>
<dbReference type="GO" id="GO:0016985">
    <property type="term" value="F:mannan endo-1,4-beta-mannosidase activity"/>
    <property type="evidence" value="ECO:0007669"/>
    <property type="project" value="InterPro"/>
</dbReference>
<sequence length="366" mass="40894">MENAQFGEIRTEFNESLDLSEPEFLSPDGSSSEPILLELENASLSGSARVVEDNELSGSAGIFVGADTDTAEISFTAASSGFYDITVTIRSDDDRRTNALALDGERIGSLVSSGAGKEDILISSIYIEEGEHTLSIVSEWGWMEYDCVMIMPSTVDFSDIYNVTCGLSNENADDNTKRLYAFLRDIYGKYTLTGQFADKGRESFEYQAIKKETGKEFCVLGLDVMNYSGTALEYGDGGGNSIEVAYDWSVNAGGIVQFCWHWHSPKGYIPEGKNWYSSFYTESSSVDIDSAMNGEDEELYNLLLEDIDRISEQLKRLQEYGVPVLWRPLHEASGGWFWWGSGSSESYIKLYRLMYDRMTNYHGLNN</sequence>
<dbReference type="SUPFAM" id="SSF51445">
    <property type="entry name" value="(Trans)glycosidases"/>
    <property type="match status" value="1"/>
</dbReference>
<evidence type="ECO:0000313" key="6">
    <source>
        <dbReference type="EMBL" id="HIV11348.1"/>
    </source>
</evidence>
<dbReference type="Pfam" id="PF16990">
    <property type="entry name" value="CBM_35"/>
    <property type="match status" value="1"/>
</dbReference>
<protein>
    <recommendedName>
        <fullName evidence="5">GH26 domain-containing protein</fullName>
    </recommendedName>
</protein>
<evidence type="ECO:0000256" key="4">
    <source>
        <dbReference type="PROSITE-ProRule" id="PRU01100"/>
    </source>
</evidence>
<dbReference type="Pfam" id="PF02156">
    <property type="entry name" value="Glyco_hydro_26"/>
    <property type="match status" value="1"/>
</dbReference>
<dbReference type="SUPFAM" id="SSF49785">
    <property type="entry name" value="Galactose-binding domain-like"/>
    <property type="match status" value="1"/>
</dbReference>
<dbReference type="InterPro" id="IPR005084">
    <property type="entry name" value="CBM6"/>
</dbReference>
<dbReference type="GO" id="GO:0006080">
    <property type="term" value="P:substituted mannan metabolic process"/>
    <property type="evidence" value="ECO:0007669"/>
    <property type="project" value="InterPro"/>
</dbReference>
<dbReference type="PROSITE" id="PS51764">
    <property type="entry name" value="GH26"/>
    <property type="match status" value="1"/>
</dbReference>
<evidence type="ECO:0000259" key="5">
    <source>
        <dbReference type="PROSITE" id="PS51764"/>
    </source>
</evidence>
<dbReference type="InterPro" id="IPR008979">
    <property type="entry name" value="Galactose-bd-like_sf"/>
</dbReference>
<organism evidence="6 7">
    <name type="scientific">Candidatus Faeciplasma avium</name>
    <dbReference type="NCBI Taxonomy" id="2840798"/>
    <lineage>
        <taxon>Bacteria</taxon>
        <taxon>Bacillati</taxon>
        <taxon>Bacillota</taxon>
        <taxon>Clostridia</taxon>
        <taxon>Eubacteriales</taxon>
        <taxon>Oscillospiraceae</taxon>
        <taxon>Oscillospiraceae incertae sedis</taxon>
        <taxon>Candidatus Faeciplasma</taxon>
    </lineage>
</organism>
<reference evidence="6" key="2">
    <citation type="journal article" date="2021" name="PeerJ">
        <title>Extensive microbial diversity within the chicken gut microbiome revealed by metagenomics and culture.</title>
        <authorList>
            <person name="Gilroy R."/>
            <person name="Ravi A."/>
            <person name="Getino M."/>
            <person name="Pursley I."/>
            <person name="Horton D.L."/>
            <person name="Alikhan N.F."/>
            <person name="Baker D."/>
            <person name="Gharbi K."/>
            <person name="Hall N."/>
            <person name="Watson M."/>
            <person name="Adriaenssens E.M."/>
            <person name="Foster-Nyarko E."/>
            <person name="Jarju S."/>
            <person name="Secka A."/>
            <person name="Antonio M."/>
            <person name="Oren A."/>
            <person name="Chaudhuri R.R."/>
            <person name="La Ragione R."/>
            <person name="Hildebrand F."/>
            <person name="Pallen M.J."/>
        </authorList>
    </citation>
    <scope>NUCLEOTIDE SEQUENCE</scope>
    <source>
        <strain evidence="6">1370</strain>
    </source>
</reference>
<comment type="similarity">
    <text evidence="1 4">Belongs to the glycosyl hydrolase 26 family.</text>
</comment>
<gene>
    <name evidence="6" type="ORF">IAD28_06635</name>
</gene>
<dbReference type="GO" id="GO:0030246">
    <property type="term" value="F:carbohydrate binding"/>
    <property type="evidence" value="ECO:0007669"/>
    <property type="project" value="InterPro"/>
</dbReference>
<evidence type="ECO:0000313" key="7">
    <source>
        <dbReference type="Proteomes" id="UP000823960"/>
    </source>
</evidence>
<proteinExistence type="inferred from homology"/>
<dbReference type="PANTHER" id="PTHR40079:SF4">
    <property type="entry name" value="GH26 DOMAIN-CONTAINING PROTEIN-RELATED"/>
    <property type="match status" value="1"/>
</dbReference>
<dbReference type="InterPro" id="IPR017853">
    <property type="entry name" value="GH"/>
</dbReference>
<dbReference type="InterPro" id="IPR000805">
    <property type="entry name" value="Glyco_hydro_26"/>
</dbReference>
<comment type="caution">
    <text evidence="4">Lacks conserved residue(s) required for the propagation of feature annotation.</text>
</comment>
<accession>A0A9D1NRR3</accession>
<dbReference type="PANTHER" id="PTHR40079">
    <property type="entry name" value="MANNAN ENDO-1,4-BETA-MANNOSIDASE E-RELATED"/>
    <property type="match status" value="1"/>
</dbReference>
<dbReference type="AlphaFoldDB" id="A0A9D1NRR3"/>
<evidence type="ECO:0000256" key="2">
    <source>
        <dbReference type="ARBA" id="ARBA00022801"/>
    </source>
</evidence>
<comment type="caution">
    <text evidence="6">The sequence shown here is derived from an EMBL/GenBank/DDBJ whole genome shotgun (WGS) entry which is preliminary data.</text>
</comment>
<reference evidence="6" key="1">
    <citation type="submission" date="2020-10" db="EMBL/GenBank/DDBJ databases">
        <authorList>
            <person name="Gilroy R."/>
        </authorList>
    </citation>
    <scope>NUCLEOTIDE SEQUENCE</scope>
    <source>
        <strain evidence="6">1370</strain>
    </source>
</reference>
<dbReference type="PRINTS" id="PR00739">
    <property type="entry name" value="GLHYDRLASE26"/>
</dbReference>
<feature type="domain" description="GH26" evidence="5">
    <location>
        <begin position="174"/>
        <end position="366"/>
    </location>
</feature>
<dbReference type="Gene3D" id="3.20.20.80">
    <property type="entry name" value="Glycosidases"/>
    <property type="match status" value="1"/>
</dbReference>
<evidence type="ECO:0000256" key="3">
    <source>
        <dbReference type="ARBA" id="ARBA00023295"/>
    </source>
</evidence>
<dbReference type="InterPro" id="IPR022790">
    <property type="entry name" value="GH26_dom"/>
</dbReference>
<keyword evidence="3" id="KW-0326">Glycosidase</keyword>
<keyword evidence="2" id="KW-0378">Hydrolase</keyword>
<feature type="non-terminal residue" evidence="6">
    <location>
        <position position="366"/>
    </location>
</feature>
<dbReference type="Proteomes" id="UP000823960">
    <property type="component" value="Unassembled WGS sequence"/>
</dbReference>